<keyword evidence="1" id="KW-0645">Protease</keyword>
<dbReference type="GO" id="GO:0008233">
    <property type="term" value="F:peptidase activity"/>
    <property type="evidence" value="ECO:0007669"/>
    <property type="project" value="UniProtKB-KW"/>
</dbReference>
<protein>
    <submittedName>
        <fullName evidence="1">DUF922 domain-containing Zn-dependent protease</fullName>
    </submittedName>
</protein>
<comment type="caution">
    <text evidence="1">The sequence shown here is derived from an EMBL/GenBank/DDBJ whole genome shotgun (WGS) entry which is preliminary data.</text>
</comment>
<dbReference type="GO" id="GO:0006508">
    <property type="term" value="P:proteolysis"/>
    <property type="evidence" value="ECO:0007669"/>
    <property type="project" value="UniProtKB-KW"/>
</dbReference>
<gene>
    <name evidence="1" type="ORF">OCK74_06305</name>
</gene>
<dbReference type="Pfam" id="PF06037">
    <property type="entry name" value="DUF922"/>
    <property type="match status" value="1"/>
</dbReference>
<dbReference type="InterPro" id="IPR010321">
    <property type="entry name" value="DUF922"/>
</dbReference>
<dbReference type="RefSeq" id="WP_279296164.1">
    <property type="nucleotide sequence ID" value="NZ_JAOTIF010000002.1"/>
</dbReference>
<evidence type="ECO:0000313" key="1">
    <source>
        <dbReference type="EMBL" id="MCU7548721.1"/>
    </source>
</evidence>
<dbReference type="AlphaFoldDB" id="A0A9X3B7Q3"/>
<name>A0A9X3B7Q3_9BACT</name>
<organism evidence="1 2">
    <name type="scientific">Paraflavisolibacter caeni</name>
    <dbReference type="NCBI Taxonomy" id="2982496"/>
    <lineage>
        <taxon>Bacteria</taxon>
        <taxon>Pseudomonadati</taxon>
        <taxon>Bacteroidota</taxon>
        <taxon>Chitinophagia</taxon>
        <taxon>Chitinophagales</taxon>
        <taxon>Chitinophagaceae</taxon>
        <taxon>Paraflavisolibacter</taxon>
    </lineage>
</organism>
<proteinExistence type="predicted"/>
<accession>A0A9X3B7Q3</accession>
<evidence type="ECO:0000313" key="2">
    <source>
        <dbReference type="Proteomes" id="UP001155483"/>
    </source>
</evidence>
<reference evidence="1" key="2">
    <citation type="submission" date="2023-04" db="EMBL/GenBank/DDBJ databases">
        <title>Paracnuella aquatica gen. nov., sp. nov., a member of the family Chitinophagaceae isolated from a hot spring.</title>
        <authorList>
            <person name="Wang C."/>
        </authorList>
    </citation>
    <scope>NUCLEOTIDE SEQUENCE</scope>
    <source>
        <strain evidence="1">LB-8</strain>
    </source>
</reference>
<keyword evidence="2" id="KW-1185">Reference proteome</keyword>
<sequence>MTLFNIITGIVLFSYFSIAPGKASTSGLNNDLATAEEETAEYIPWSYDRMLTWKDFLCDPVRNTDAVALTSTSLGVSFKYNGGRFSYNISCNFAKKKSWGLMKTPYILAHEQAHFDISEIFARKLYQEMKNYHPKASTLKKDVSAIYDKIIKEEKAFQEQYDEETNHSRKKGRQHEWLEKIEQLLEETDAYANYP</sequence>
<keyword evidence="1" id="KW-0378">Hydrolase</keyword>
<dbReference type="Proteomes" id="UP001155483">
    <property type="component" value="Unassembled WGS sequence"/>
</dbReference>
<dbReference type="EMBL" id="JAOTIF010000002">
    <property type="protein sequence ID" value="MCU7548721.1"/>
    <property type="molecule type" value="Genomic_DNA"/>
</dbReference>
<reference evidence="1" key="1">
    <citation type="submission" date="2022-09" db="EMBL/GenBank/DDBJ databases">
        <authorList>
            <person name="Yuan C."/>
            <person name="Ke Z."/>
        </authorList>
    </citation>
    <scope>NUCLEOTIDE SEQUENCE</scope>
    <source>
        <strain evidence="1">LB-8</strain>
    </source>
</reference>